<feature type="region of interest" description="Disordered" evidence="1">
    <location>
        <begin position="85"/>
        <end position="109"/>
    </location>
</feature>
<evidence type="ECO:0000313" key="3">
    <source>
        <dbReference type="Proteomes" id="UP000501690"/>
    </source>
</evidence>
<name>A0A4D6L5S2_VIGUN</name>
<organism evidence="2 3">
    <name type="scientific">Vigna unguiculata</name>
    <name type="common">Cowpea</name>
    <dbReference type="NCBI Taxonomy" id="3917"/>
    <lineage>
        <taxon>Eukaryota</taxon>
        <taxon>Viridiplantae</taxon>
        <taxon>Streptophyta</taxon>
        <taxon>Embryophyta</taxon>
        <taxon>Tracheophyta</taxon>
        <taxon>Spermatophyta</taxon>
        <taxon>Magnoliopsida</taxon>
        <taxon>eudicotyledons</taxon>
        <taxon>Gunneridae</taxon>
        <taxon>Pentapetalae</taxon>
        <taxon>rosids</taxon>
        <taxon>fabids</taxon>
        <taxon>Fabales</taxon>
        <taxon>Fabaceae</taxon>
        <taxon>Papilionoideae</taxon>
        <taxon>50 kb inversion clade</taxon>
        <taxon>NPAAA clade</taxon>
        <taxon>indigoferoid/millettioid clade</taxon>
        <taxon>Phaseoleae</taxon>
        <taxon>Vigna</taxon>
    </lineage>
</organism>
<keyword evidence="3" id="KW-1185">Reference proteome</keyword>
<dbReference type="AlphaFoldDB" id="A0A4D6L5S2"/>
<reference evidence="2 3" key="1">
    <citation type="submission" date="2019-04" db="EMBL/GenBank/DDBJ databases">
        <title>An improved genome assembly and genetic linkage map for asparagus bean, Vigna unguiculata ssp. sesquipedialis.</title>
        <authorList>
            <person name="Xia Q."/>
            <person name="Zhang R."/>
            <person name="Dong Y."/>
        </authorList>
    </citation>
    <scope>NUCLEOTIDE SEQUENCE [LARGE SCALE GENOMIC DNA]</scope>
    <source>
        <tissue evidence="2">Leaf</tissue>
    </source>
</reference>
<dbReference type="EMBL" id="CP039346">
    <property type="protein sequence ID" value="QCD83795.1"/>
    <property type="molecule type" value="Genomic_DNA"/>
</dbReference>
<dbReference type="Proteomes" id="UP000501690">
    <property type="component" value="Linkage Group LG2"/>
</dbReference>
<protein>
    <submittedName>
        <fullName evidence="2">Uncharacterized protein</fullName>
    </submittedName>
</protein>
<feature type="compositionally biased region" description="Low complexity" evidence="1">
    <location>
        <begin position="19"/>
        <end position="33"/>
    </location>
</feature>
<proteinExistence type="predicted"/>
<gene>
    <name evidence="2" type="ORF">DEO72_LG2g4142</name>
</gene>
<sequence length="198" mass="21609">MCIRDRPTTEEGNLSGPIRTGHNQHTHTGNTRQPEPQLKGPSCSSAISSHNSRDAIPSHNSRNTTYIIRTQSCSSIDRLAGDTCRQALPTPRPPGGCRVPPGAQRPKNSPRCRYRLAVLTSPPGAQVPVTHCWTVIAWRYRLDRQALRHQVFSVSPSIAWRSSSFPPGAILEQLDSGLECLSTSESIPNSSSSLNPPN</sequence>
<accession>A0A4D6L5S2</accession>
<evidence type="ECO:0000256" key="1">
    <source>
        <dbReference type="SAM" id="MobiDB-lite"/>
    </source>
</evidence>
<feature type="region of interest" description="Disordered" evidence="1">
    <location>
        <begin position="1"/>
        <end position="63"/>
    </location>
</feature>
<evidence type="ECO:0000313" key="2">
    <source>
        <dbReference type="EMBL" id="QCD83795.1"/>
    </source>
</evidence>